<keyword evidence="5" id="KW-0406">Ion transport</keyword>
<dbReference type="AlphaFoldDB" id="A0A1M7RUF6"/>
<evidence type="ECO:0000256" key="1">
    <source>
        <dbReference type="ARBA" id="ARBA00004651"/>
    </source>
</evidence>
<feature type="domain" description="RCK C-terminal" evidence="4">
    <location>
        <begin position="265"/>
        <end position="351"/>
    </location>
</feature>
<dbReference type="Gene3D" id="3.30.70.1450">
    <property type="entry name" value="Regulator of K+ conductance, C-terminal domain"/>
    <property type="match status" value="1"/>
</dbReference>
<protein>
    <submittedName>
        <fullName evidence="5">Voltage-gated potassium channel</fullName>
    </submittedName>
</protein>
<dbReference type="InterPro" id="IPR006037">
    <property type="entry name" value="RCK_C"/>
</dbReference>
<dbReference type="PANTHER" id="PTHR43833:SF9">
    <property type="entry name" value="POTASSIUM CHANNEL PROTEIN YUGO-RELATED"/>
    <property type="match status" value="1"/>
</dbReference>
<sequence>MGTGTGKNILEAQVLRNEIKRRLIKHLISIFAVFFVGTIYYWVFEDLSFLDALFFTGITISTVGYGMPDTISSTGRIFTLFLILAGLSVVLYSVSYITALLVEGELTQLFKVRRTEKRVSKMNNHIIVVGIGNIGTQVVNQLLRFKEDVVGIDANITEKEIRERLIEDGSKLVFINGDATNENVLLKAGIKQARALITTLPDDALNIFVTLTAKNMNPNIYVVSNISNINNLTKFIYAGVDHPIATAEIAGVKMVETIILRKQRENVLDVLNIRDKRFRVEIVDVSSTNLEGKRIEELRLKEKYNVYIVALLKGEEFVLGPSKNEIICKDCKLIAFGEEEGLSRFRNDFLQAK</sequence>
<keyword evidence="2" id="KW-0812">Transmembrane</keyword>
<evidence type="ECO:0000256" key="2">
    <source>
        <dbReference type="SAM" id="Phobius"/>
    </source>
</evidence>
<feature type="domain" description="RCK N-terminal" evidence="3">
    <location>
        <begin position="123"/>
        <end position="244"/>
    </location>
</feature>
<evidence type="ECO:0000259" key="4">
    <source>
        <dbReference type="PROSITE" id="PS51202"/>
    </source>
</evidence>
<dbReference type="Pfam" id="PF07885">
    <property type="entry name" value="Ion_trans_2"/>
    <property type="match status" value="1"/>
</dbReference>
<keyword evidence="5" id="KW-0407">Ion channel</keyword>
<dbReference type="InterPro" id="IPR003148">
    <property type="entry name" value="RCK_N"/>
</dbReference>
<dbReference type="PANTHER" id="PTHR43833">
    <property type="entry name" value="POTASSIUM CHANNEL PROTEIN 2-RELATED-RELATED"/>
    <property type="match status" value="1"/>
</dbReference>
<feature type="transmembrane region" description="Helical" evidence="2">
    <location>
        <begin position="23"/>
        <end position="43"/>
    </location>
</feature>
<dbReference type="InterPro" id="IPR036721">
    <property type="entry name" value="RCK_C_sf"/>
</dbReference>
<dbReference type="RefSeq" id="WP_084634285.1">
    <property type="nucleotide sequence ID" value="NZ_FRDJ01000001.1"/>
</dbReference>
<keyword evidence="5" id="KW-0813">Transport</keyword>
<dbReference type="Pfam" id="PF02254">
    <property type="entry name" value="TrkA_N"/>
    <property type="match status" value="1"/>
</dbReference>
<dbReference type="EMBL" id="FRDJ01000001">
    <property type="protein sequence ID" value="SHN49893.1"/>
    <property type="molecule type" value="Genomic_DNA"/>
</dbReference>
<dbReference type="PROSITE" id="PS51201">
    <property type="entry name" value="RCK_N"/>
    <property type="match status" value="1"/>
</dbReference>
<gene>
    <name evidence="5" type="ORF">SAMN02745226_00179</name>
</gene>
<feature type="transmembrane region" description="Helical" evidence="2">
    <location>
        <begin position="79"/>
        <end position="102"/>
    </location>
</feature>
<keyword evidence="6" id="KW-1185">Reference proteome</keyword>
<keyword evidence="2" id="KW-0472">Membrane</keyword>
<dbReference type="InterPro" id="IPR036291">
    <property type="entry name" value="NAD(P)-bd_dom_sf"/>
</dbReference>
<feature type="transmembrane region" description="Helical" evidence="2">
    <location>
        <begin position="49"/>
        <end position="67"/>
    </location>
</feature>
<dbReference type="Gene3D" id="1.10.287.70">
    <property type="match status" value="1"/>
</dbReference>
<dbReference type="SUPFAM" id="SSF51735">
    <property type="entry name" value="NAD(P)-binding Rossmann-fold domains"/>
    <property type="match status" value="1"/>
</dbReference>
<dbReference type="InterPro" id="IPR050721">
    <property type="entry name" value="Trk_Ktr_HKT_K-transport"/>
</dbReference>
<dbReference type="SUPFAM" id="SSF81324">
    <property type="entry name" value="Voltage-gated potassium channels"/>
    <property type="match status" value="1"/>
</dbReference>
<dbReference type="GO" id="GO:0006813">
    <property type="term" value="P:potassium ion transport"/>
    <property type="evidence" value="ECO:0007669"/>
    <property type="project" value="InterPro"/>
</dbReference>
<evidence type="ECO:0000313" key="6">
    <source>
        <dbReference type="Proteomes" id="UP000184207"/>
    </source>
</evidence>
<evidence type="ECO:0000313" key="5">
    <source>
        <dbReference type="EMBL" id="SHN49893.1"/>
    </source>
</evidence>
<accession>A0A1M7RUF6</accession>
<keyword evidence="2" id="KW-1133">Transmembrane helix</keyword>
<comment type="subcellular location">
    <subcellularLocation>
        <location evidence="1">Cell membrane</location>
        <topology evidence="1">Multi-pass membrane protein</topology>
    </subcellularLocation>
</comment>
<dbReference type="OrthoDB" id="9785285at2"/>
<dbReference type="InterPro" id="IPR013099">
    <property type="entry name" value="K_chnl_dom"/>
</dbReference>
<dbReference type="GO" id="GO:0008324">
    <property type="term" value="F:monoatomic cation transmembrane transporter activity"/>
    <property type="evidence" value="ECO:0007669"/>
    <property type="project" value="InterPro"/>
</dbReference>
<dbReference type="PROSITE" id="PS51202">
    <property type="entry name" value="RCK_C"/>
    <property type="match status" value="1"/>
</dbReference>
<reference evidence="6" key="1">
    <citation type="submission" date="2016-12" db="EMBL/GenBank/DDBJ databases">
        <authorList>
            <person name="Varghese N."/>
            <person name="Submissions S."/>
        </authorList>
    </citation>
    <scope>NUCLEOTIDE SEQUENCE [LARGE SCALE GENOMIC DNA]</scope>
    <source>
        <strain evidence="6">DSM 13020</strain>
    </source>
</reference>
<dbReference type="Pfam" id="PF02080">
    <property type="entry name" value="TrkA_C"/>
    <property type="match status" value="1"/>
</dbReference>
<evidence type="ECO:0000259" key="3">
    <source>
        <dbReference type="PROSITE" id="PS51201"/>
    </source>
</evidence>
<dbReference type="GO" id="GO:0005886">
    <property type="term" value="C:plasma membrane"/>
    <property type="evidence" value="ECO:0007669"/>
    <property type="project" value="UniProtKB-SubCell"/>
</dbReference>
<dbReference type="STRING" id="1121883.SAMN02745226_00179"/>
<dbReference type="SUPFAM" id="SSF116726">
    <property type="entry name" value="TrkA C-terminal domain-like"/>
    <property type="match status" value="1"/>
</dbReference>
<name>A0A1M7RUF6_FERGO</name>
<dbReference type="Gene3D" id="3.40.50.720">
    <property type="entry name" value="NAD(P)-binding Rossmann-like Domain"/>
    <property type="match status" value="1"/>
</dbReference>
<dbReference type="Proteomes" id="UP000184207">
    <property type="component" value="Unassembled WGS sequence"/>
</dbReference>
<proteinExistence type="predicted"/>
<organism evidence="5 6">
    <name type="scientific">Fervidobacterium gondwanense DSM 13020</name>
    <dbReference type="NCBI Taxonomy" id="1121883"/>
    <lineage>
        <taxon>Bacteria</taxon>
        <taxon>Thermotogati</taxon>
        <taxon>Thermotogota</taxon>
        <taxon>Thermotogae</taxon>
        <taxon>Thermotogales</taxon>
        <taxon>Fervidobacteriaceae</taxon>
        <taxon>Fervidobacterium</taxon>
    </lineage>
</organism>